<protein>
    <submittedName>
        <fullName evidence="1">Uncharacterized protein</fullName>
    </submittedName>
</protein>
<sequence>MGLKEEPFVVFDTVSALDPYGGEGSITILLDNVIITPIPVTLLSVDVCVRQPERTQVLLDSFFQNAITISGGDGVIGVLYQLQRNDTPIAEINDLMDYADVNDGRHTNFPSLSLVDKTPDRGINKYQLKVVQLIINITVLNSIYIGSRSLKATVIPL</sequence>
<dbReference type="EMBL" id="JAVAMP010000002">
    <property type="protein sequence ID" value="MDP5274012.1"/>
    <property type="molecule type" value="Genomic_DNA"/>
</dbReference>
<evidence type="ECO:0000313" key="1">
    <source>
        <dbReference type="EMBL" id="MDP5274012.1"/>
    </source>
</evidence>
<comment type="caution">
    <text evidence="1">The sequence shown here is derived from an EMBL/GenBank/DDBJ whole genome shotgun (WGS) entry which is preliminary data.</text>
</comment>
<name>A0ABT9IXD6_9BACL</name>
<organism evidence="1 2">
    <name type="scientific">Chengkuizengella axinellae</name>
    <dbReference type="NCBI Taxonomy" id="3064388"/>
    <lineage>
        <taxon>Bacteria</taxon>
        <taxon>Bacillati</taxon>
        <taxon>Bacillota</taxon>
        <taxon>Bacilli</taxon>
        <taxon>Bacillales</taxon>
        <taxon>Paenibacillaceae</taxon>
        <taxon>Chengkuizengella</taxon>
    </lineage>
</organism>
<accession>A0ABT9IXD6</accession>
<gene>
    <name evidence="1" type="ORF">Q5Y73_07840</name>
</gene>
<dbReference type="Proteomes" id="UP001231941">
    <property type="component" value="Unassembled WGS sequence"/>
</dbReference>
<evidence type="ECO:0000313" key="2">
    <source>
        <dbReference type="Proteomes" id="UP001231941"/>
    </source>
</evidence>
<keyword evidence="2" id="KW-1185">Reference proteome</keyword>
<dbReference type="RefSeq" id="WP_305991303.1">
    <property type="nucleotide sequence ID" value="NZ_JAVAMP010000002.1"/>
</dbReference>
<reference evidence="1 2" key="1">
    <citation type="submission" date="2023-08" db="EMBL/GenBank/DDBJ databases">
        <authorList>
            <person name="Park J.-S."/>
        </authorList>
    </citation>
    <scope>NUCLEOTIDE SEQUENCE [LARGE SCALE GENOMIC DNA]</scope>
    <source>
        <strain evidence="1 2">2205SS18-9</strain>
    </source>
</reference>
<proteinExistence type="predicted"/>